<dbReference type="GO" id="GO:0051539">
    <property type="term" value="F:4 iron, 4 sulfur cluster binding"/>
    <property type="evidence" value="ECO:0007669"/>
    <property type="project" value="UniProtKB-KW"/>
</dbReference>
<dbReference type="PROSITE" id="PS51379">
    <property type="entry name" value="4FE4S_FER_2"/>
    <property type="match status" value="2"/>
</dbReference>
<dbReference type="PANTHER" id="PTHR43687:SF5">
    <property type="entry name" value="4FE-4S FERREDOXIN-TYPE DOMAIN-CONTAINING PROTEIN"/>
    <property type="match status" value="1"/>
</dbReference>
<evidence type="ECO:0000313" key="7">
    <source>
        <dbReference type="Proteomes" id="UP000217784"/>
    </source>
</evidence>
<dbReference type="InterPro" id="IPR017896">
    <property type="entry name" value="4Fe4S_Fe-S-bd"/>
</dbReference>
<evidence type="ECO:0000256" key="4">
    <source>
        <dbReference type="ARBA" id="ARBA00023014"/>
    </source>
</evidence>
<keyword evidence="4" id="KW-0411">Iron-sulfur</keyword>
<dbReference type="InterPro" id="IPR050572">
    <property type="entry name" value="Fe-S_Ferredoxin"/>
</dbReference>
<evidence type="ECO:0000256" key="2">
    <source>
        <dbReference type="ARBA" id="ARBA00022723"/>
    </source>
</evidence>
<keyword evidence="2" id="KW-0479">Metal-binding</keyword>
<evidence type="ECO:0000256" key="1">
    <source>
        <dbReference type="ARBA" id="ARBA00022485"/>
    </source>
</evidence>
<dbReference type="RefSeq" id="WP_069583217.1">
    <property type="nucleotide sequence ID" value="NZ_LMVM01000041.1"/>
</dbReference>
<feature type="domain" description="4Fe-4S ferredoxin-type" evidence="5">
    <location>
        <begin position="34"/>
        <end position="62"/>
    </location>
</feature>
<keyword evidence="7" id="KW-1185">Reference proteome</keyword>
<keyword evidence="1" id="KW-0004">4Fe-4S</keyword>
<dbReference type="AlphaFoldDB" id="A0A2A2H0T8"/>
<dbReference type="SUPFAM" id="SSF54862">
    <property type="entry name" value="4Fe-4S ferredoxins"/>
    <property type="match status" value="1"/>
</dbReference>
<keyword evidence="3" id="KW-0408">Iron</keyword>
<dbReference type="GO" id="GO:0046872">
    <property type="term" value="F:metal ion binding"/>
    <property type="evidence" value="ECO:0007669"/>
    <property type="project" value="UniProtKB-KW"/>
</dbReference>
<dbReference type="Proteomes" id="UP000217784">
    <property type="component" value="Unassembled WGS sequence"/>
</dbReference>
<organism evidence="6 7">
    <name type="scientific">Methanobacterium bryantii</name>
    <dbReference type="NCBI Taxonomy" id="2161"/>
    <lineage>
        <taxon>Archaea</taxon>
        <taxon>Methanobacteriati</taxon>
        <taxon>Methanobacteriota</taxon>
        <taxon>Methanomada group</taxon>
        <taxon>Methanobacteria</taxon>
        <taxon>Methanobacteriales</taxon>
        <taxon>Methanobacteriaceae</taxon>
        <taxon>Methanobacterium</taxon>
    </lineage>
</organism>
<dbReference type="EMBL" id="LMVM01000041">
    <property type="protein sequence ID" value="PAV02906.1"/>
    <property type="molecule type" value="Genomic_DNA"/>
</dbReference>
<dbReference type="PANTHER" id="PTHR43687">
    <property type="entry name" value="ADENYLYLSULFATE REDUCTASE, BETA SUBUNIT"/>
    <property type="match status" value="1"/>
</dbReference>
<dbReference type="OrthoDB" id="5583at2157"/>
<comment type="caution">
    <text evidence="6">The sequence shown here is derived from an EMBL/GenBank/DDBJ whole genome shotgun (WGS) entry which is preliminary data.</text>
</comment>
<evidence type="ECO:0000313" key="6">
    <source>
        <dbReference type="EMBL" id="PAV02906.1"/>
    </source>
</evidence>
<evidence type="ECO:0000256" key="3">
    <source>
        <dbReference type="ARBA" id="ARBA00023004"/>
    </source>
</evidence>
<dbReference type="Gene3D" id="3.30.70.20">
    <property type="match status" value="1"/>
</dbReference>
<gene>
    <name evidence="6" type="ORF">ASJ80_03615</name>
</gene>
<feature type="domain" description="4Fe-4S ferredoxin-type" evidence="5">
    <location>
        <begin position="2"/>
        <end position="33"/>
    </location>
</feature>
<name>A0A2A2H0T8_METBR</name>
<sequence length="62" mass="6908">MVEITIDYDKCDGEECAECVDACPMEVFIIDNGKIIVQNIDECSVCEVCMDVCLNEAVKVQE</sequence>
<proteinExistence type="predicted"/>
<accession>A0A2A2H0T8</accession>
<dbReference type="Pfam" id="PF13237">
    <property type="entry name" value="Fer4_10"/>
    <property type="match status" value="1"/>
</dbReference>
<reference evidence="6 7" key="1">
    <citation type="journal article" date="2017" name="BMC Genomics">
        <title>Genomic analysis of methanogenic archaea reveals a shift towards energy conservation.</title>
        <authorList>
            <person name="Gilmore S.P."/>
            <person name="Henske J.K."/>
            <person name="Sexton J.A."/>
            <person name="Solomon K.V."/>
            <person name="Seppala S."/>
            <person name="Yoo J.I."/>
            <person name="Huyett L.M."/>
            <person name="Pressman A."/>
            <person name="Cogan J.Z."/>
            <person name="Kivenson V."/>
            <person name="Peng X."/>
            <person name="Tan Y."/>
            <person name="Valentine D.L."/>
            <person name="O'Malley M.A."/>
        </authorList>
    </citation>
    <scope>NUCLEOTIDE SEQUENCE [LARGE SCALE GENOMIC DNA]</scope>
    <source>
        <strain evidence="6 7">M.o.H.</strain>
    </source>
</reference>
<protein>
    <submittedName>
        <fullName evidence="6">Ferredoxin</fullName>
    </submittedName>
</protein>
<evidence type="ECO:0000259" key="5">
    <source>
        <dbReference type="PROSITE" id="PS51379"/>
    </source>
</evidence>